<dbReference type="OrthoDB" id="434972at2759"/>
<evidence type="ECO:0000256" key="5">
    <source>
        <dbReference type="SAM" id="Phobius"/>
    </source>
</evidence>
<evidence type="ECO:0000256" key="3">
    <source>
        <dbReference type="ARBA" id="ARBA00022989"/>
    </source>
</evidence>
<feature type="transmembrane region" description="Helical" evidence="5">
    <location>
        <begin position="154"/>
        <end position="177"/>
    </location>
</feature>
<name>A0A9P6EJN0_9AGAR</name>
<dbReference type="CDD" id="cd13965">
    <property type="entry name" value="PT_UbiA_3"/>
    <property type="match status" value="1"/>
</dbReference>
<keyword evidence="3 5" id="KW-1133">Transmembrane helix</keyword>
<evidence type="ECO:0000256" key="4">
    <source>
        <dbReference type="ARBA" id="ARBA00023136"/>
    </source>
</evidence>
<dbReference type="Pfam" id="PF01040">
    <property type="entry name" value="UbiA"/>
    <property type="match status" value="1"/>
</dbReference>
<keyword evidence="4 5" id="KW-0472">Membrane</keyword>
<dbReference type="PANTHER" id="PTHR42723">
    <property type="entry name" value="CHLOROPHYLL SYNTHASE"/>
    <property type="match status" value="1"/>
</dbReference>
<comment type="subcellular location">
    <subcellularLocation>
        <location evidence="1">Membrane</location>
        <topology evidence="1">Multi-pass membrane protein</topology>
    </subcellularLocation>
</comment>
<feature type="transmembrane region" description="Helical" evidence="5">
    <location>
        <begin position="254"/>
        <end position="270"/>
    </location>
</feature>
<feature type="transmembrane region" description="Helical" evidence="5">
    <location>
        <begin position="112"/>
        <end position="134"/>
    </location>
</feature>
<evidence type="ECO:0000256" key="1">
    <source>
        <dbReference type="ARBA" id="ARBA00004141"/>
    </source>
</evidence>
<proteinExistence type="predicted"/>
<dbReference type="PANTHER" id="PTHR42723:SF1">
    <property type="entry name" value="CHLOROPHYLL SYNTHASE, CHLOROPLASTIC"/>
    <property type="match status" value="1"/>
</dbReference>
<sequence>MSALSLFSKTKPWVSSFFACVSYYALTIFLFTKSDIKTTLIPVVCFAFGTAPLSKSHPISHGLQAILWFYVHLLGFNLCNQARQEADNEDKCNKPWRPLPSGRISLESAMSLKYAVVIFSIILSTFYGLPAVYASEGLWLFTFAYHDLHLEENWIGKSVINGAGYGCLALGTVVVASESRQVDFIQVLALLTIMTVISTTIHVQDFEDRIGDAQVGRRTLILLHPRFARCYACATLISWTFYLCKTWELPQQAAIFYAAFALFLCARWLNKTTIKDDGWSYVLYNVCLHFSNHATFTNNSMQAWLAIAFLLPGYWRLFKEPAGPATSPLNLEFLLPRNLCF</sequence>
<protein>
    <submittedName>
        <fullName evidence="6">UbiA prenyltransferase family-domain-containing protein</fullName>
    </submittedName>
</protein>
<gene>
    <name evidence="6" type="ORF">CPB83DRAFT_762223</name>
</gene>
<dbReference type="Proteomes" id="UP000807306">
    <property type="component" value="Unassembled WGS sequence"/>
</dbReference>
<dbReference type="InterPro" id="IPR050475">
    <property type="entry name" value="Prenyltransferase_related"/>
</dbReference>
<accession>A0A9P6EJN0</accession>
<dbReference type="InterPro" id="IPR044878">
    <property type="entry name" value="UbiA_sf"/>
</dbReference>
<dbReference type="GO" id="GO:0016765">
    <property type="term" value="F:transferase activity, transferring alkyl or aryl (other than methyl) groups"/>
    <property type="evidence" value="ECO:0007669"/>
    <property type="project" value="InterPro"/>
</dbReference>
<evidence type="ECO:0000256" key="2">
    <source>
        <dbReference type="ARBA" id="ARBA00022692"/>
    </source>
</evidence>
<comment type="caution">
    <text evidence="6">The sequence shown here is derived from an EMBL/GenBank/DDBJ whole genome shotgun (WGS) entry which is preliminary data.</text>
</comment>
<evidence type="ECO:0000313" key="6">
    <source>
        <dbReference type="EMBL" id="KAF9530948.1"/>
    </source>
</evidence>
<dbReference type="AlphaFoldDB" id="A0A9P6EJN0"/>
<dbReference type="InterPro" id="IPR000537">
    <property type="entry name" value="UbiA_prenyltransferase"/>
</dbReference>
<dbReference type="Gene3D" id="1.10.357.140">
    <property type="entry name" value="UbiA prenyltransferase"/>
    <property type="match status" value="1"/>
</dbReference>
<feature type="transmembrane region" description="Helical" evidence="5">
    <location>
        <begin position="12"/>
        <end position="31"/>
    </location>
</feature>
<keyword evidence="7" id="KW-1185">Reference proteome</keyword>
<evidence type="ECO:0000313" key="7">
    <source>
        <dbReference type="Proteomes" id="UP000807306"/>
    </source>
</evidence>
<reference evidence="6" key="1">
    <citation type="submission" date="2020-11" db="EMBL/GenBank/DDBJ databases">
        <authorList>
            <consortium name="DOE Joint Genome Institute"/>
            <person name="Ahrendt S."/>
            <person name="Riley R."/>
            <person name="Andreopoulos W."/>
            <person name="Labutti K."/>
            <person name="Pangilinan J."/>
            <person name="Ruiz-Duenas F.J."/>
            <person name="Barrasa J.M."/>
            <person name="Sanchez-Garcia M."/>
            <person name="Camarero S."/>
            <person name="Miyauchi S."/>
            <person name="Serrano A."/>
            <person name="Linde D."/>
            <person name="Babiker R."/>
            <person name="Drula E."/>
            <person name="Ayuso-Fernandez I."/>
            <person name="Pacheco R."/>
            <person name="Padilla G."/>
            <person name="Ferreira P."/>
            <person name="Barriuso J."/>
            <person name="Kellner H."/>
            <person name="Castanera R."/>
            <person name="Alfaro M."/>
            <person name="Ramirez L."/>
            <person name="Pisabarro A.G."/>
            <person name="Kuo A."/>
            <person name="Tritt A."/>
            <person name="Lipzen A."/>
            <person name="He G."/>
            <person name="Yan M."/>
            <person name="Ng V."/>
            <person name="Cullen D."/>
            <person name="Martin F."/>
            <person name="Rosso M.-N."/>
            <person name="Henrissat B."/>
            <person name="Hibbett D."/>
            <person name="Martinez A.T."/>
            <person name="Grigoriev I.V."/>
        </authorList>
    </citation>
    <scope>NUCLEOTIDE SEQUENCE</scope>
    <source>
        <strain evidence="6">CBS 506.95</strain>
    </source>
</reference>
<feature type="transmembrane region" description="Helical" evidence="5">
    <location>
        <begin position="184"/>
        <end position="203"/>
    </location>
</feature>
<dbReference type="GO" id="GO:0016020">
    <property type="term" value="C:membrane"/>
    <property type="evidence" value="ECO:0007669"/>
    <property type="project" value="UniProtKB-SubCell"/>
</dbReference>
<dbReference type="EMBL" id="MU157837">
    <property type="protein sequence ID" value="KAF9530948.1"/>
    <property type="molecule type" value="Genomic_DNA"/>
</dbReference>
<keyword evidence="2 5" id="KW-0812">Transmembrane</keyword>
<organism evidence="6 7">
    <name type="scientific">Crepidotus variabilis</name>
    <dbReference type="NCBI Taxonomy" id="179855"/>
    <lineage>
        <taxon>Eukaryota</taxon>
        <taxon>Fungi</taxon>
        <taxon>Dikarya</taxon>
        <taxon>Basidiomycota</taxon>
        <taxon>Agaricomycotina</taxon>
        <taxon>Agaricomycetes</taxon>
        <taxon>Agaricomycetidae</taxon>
        <taxon>Agaricales</taxon>
        <taxon>Agaricineae</taxon>
        <taxon>Crepidotaceae</taxon>
        <taxon>Crepidotus</taxon>
    </lineage>
</organism>